<dbReference type="SUPFAM" id="SSF53254">
    <property type="entry name" value="Phosphoglycerate mutase-like"/>
    <property type="match status" value="1"/>
</dbReference>
<dbReference type="Pfam" id="PF00300">
    <property type="entry name" value="His_Phos_1"/>
    <property type="match status" value="1"/>
</dbReference>
<dbReference type="Proteomes" id="UP000243518">
    <property type="component" value="Unassembled WGS sequence"/>
</dbReference>
<keyword evidence="2" id="KW-1185">Reference proteome</keyword>
<sequence length="191" mass="21464">MSLSLLLLRHGETELGGGLRGSLDDDLTEQGWQQMWSALPAQPQWQRIVSSPLRRCAQFALQLSLRDRLPLKYADGLRELHFGQWEGRHPRDLMVDQADALAAFWNDPYGFTPPDGEPMPQFSERVWAALTQLERDYPGQTILLITHGGVMRLLLAAARGLPPSQLLQVEVEHGALHRLHYAGGAVEELRS</sequence>
<dbReference type="CDD" id="cd07067">
    <property type="entry name" value="HP_PGM_like"/>
    <property type="match status" value="1"/>
</dbReference>
<comment type="caution">
    <text evidence="1">The sequence shown here is derived from an EMBL/GenBank/DDBJ whole genome shotgun (WGS) entry which is preliminary data.</text>
</comment>
<dbReference type="AlphaFoldDB" id="A0AAQ1JPC9"/>
<dbReference type="PANTHER" id="PTHR48100:SF1">
    <property type="entry name" value="HISTIDINE PHOSPHATASE FAMILY PROTEIN-RELATED"/>
    <property type="match status" value="1"/>
</dbReference>
<accession>A0AAQ1JPC9</accession>
<dbReference type="InterPro" id="IPR029033">
    <property type="entry name" value="His_PPase_superfam"/>
</dbReference>
<dbReference type="PANTHER" id="PTHR48100">
    <property type="entry name" value="BROAD-SPECIFICITY PHOSPHATASE YOR283W-RELATED"/>
    <property type="match status" value="1"/>
</dbReference>
<dbReference type="InterPro" id="IPR013078">
    <property type="entry name" value="His_Pase_superF_clade-1"/>
</dbReference>
<proteinExistence type="predicted"/>
<reference evidence="1 2" key="1">
    <citation type="submission" date="2016-10" db="EMBL/GenBank/DDBJ databases">
        <authorList>
            <person name="Varghese N."/>
            <person name="Submissions S."/>
        </authorList>
    </citation>
    <scope>NUCLEOTIDE SEQUENCE [LARGE SCALE GENOMIC DNA]</scope>
    <source>
        <strain evidence="1 2">CECT 8317</strain>
    </source>
</reference>
<dbReference type="Gene3D" id="3.40.50.1240">
    <property type="entry name" value="Phosphoglycerate mutase-like"/>
    <property type="match status" value="1"/>
</dbReference>
<gene>
    <name evidence="1" type="ORF">SAMN05216586_102120</name>
</gene>
<dbReference type="GO" id="GO:0005737">
    <property type="term" value="C:cytoplasm"/>
    <property type="evidence" value="ECO:0007669"/>
    <property type="project" value="TreeGrafter"/>
</dbReference>
<dbReference type="RefSeq" id="WP_088274044.1">
    <property type="nucleotide sequence ID" value="NZ_FNVE01000002.1"/>
</dbReference>
<dbReference type="InterPro" id="IPR050275">
    <property type="entry name" value="PGM_Phosphatase"/>
</dbReference>
<dbReference type="PIRSF" id="PIRSF000709">
    <property type="entry name" value="6PFK_2-Ptase"/>
    <property type="match status" value="1"/>
</dbReference>
<protein>
    <submittedName>
        <fullName evidence="1">Alpha-ribazole phosphatase</fullName>
    </submittedName>
</protein>
<dbReference type="GO" id="GO:0016791">
    <property type="term" value="F:phosphatase activity"/>
    <property type="evidence" value="ECO:0007669"/>
    <property type="project" value="TreeGrafter"/>
</dbReference>
<dbReference type="EMBL" id="FNVE01000002">
    <property type="protein sequence ID" value="SEF85481.1"/>
    <property type="molecule type" value="Genomic_DNA"/>
</dbReference>
<name>A0AAQ1JPC9_9GAMM</name>
<evidence type="ECO:0000313" key="2">
    <source>
        <dbReference type="Proteomes" id="UP000243518"/>
    </source>
</evidence>
<organism evidence="1 2">
    <name type="scientific">Halopseudomonas aestusnigri</name>
    <dbReference type="NCBI Taxonomy" id="857252"/>
    <lineage>
        <taxon>Bacteria</taxon>
        <taxon>Pseudomonadati</taxon>
        <taxon>Pseudomonadota</taxon>
        <taxon>Gammaproteobacteria</taxon>
        <taxon>Pseudomonadales</taxon>
        <taxon>Pseudomonadaceae</taxon>
        <taxon>Halopseudomonas</taxon>
    </lineage>
</organism>
<evidence type="ECO:0000313" key="1">
    <source>
        <dbReference type="EMBL" id="SEF85481.1"/>
    </source>
</evidence>
<dbReference type="SMART" id="SM00855">
    <property type="entry name" value="PGAM"/>
    <property type="match status" value="1"/>
</dbReference>